<feature type="compositionally biased region" description="Pro residues" evidence="1">
    <location>
        <begin position="434"/>
        <end position="460"/>
    </location>
</feature>
<feature type="region of interest" description="Disordered" evidence="1">
    <location>
        <begin position="392"/>
        <end position="416"/>
    </location>
</feature>
<sequence length="652" mass="69885">MLMNVLIPLCIRVGSGRKDVAPLRQADISFILTVVLNAMSPPGPKTNPTASQNIKTVSEMRAGSLTGGSHTDSKKQTLPKVPRSLYQVSFLALKILIVCFERELTPDWPRTARVLRDQVRHKDAGAVFWNFLDFVVTQRTPLFVLLLPFISQKLTQPPTSDAERHSMFVIREKLRGFSLPLPKSRSTLLMELAHEIKELKEELDDKRYDEQVMDRHIVMETTHARHHRPSIIDLLTGATHQFDHQRNVHRESVCSVASSNKGLSKEDTPDKGSATAPGEAVSPTSPGDEDSSEVANRPRLQRSKAQSRKTFRLRKSRKNRPDSKGDPQKQLSADSALSLPRQKELGSESELLKLTRHMSVRARRPTETAELTLETETSGLGRVRHHSTLALSHLPPSGAAGAGGGGPGPRQTRLGSIGEQRSPRLAALHLASPPASPPPASAPPLSSCPPLLPPNLPPGLPQGAPLARPYTTPPSLSEPRSDEDSSFSSHLPPPLQPTPALGSGAGSIAVPVGARLGPRGSYGPSDLSYDEDSAMSVTSSTSGYRENCSLLMMAMDSPPDDSTMLRGGGGGSGGGGLMQVGTALGTALSTSSTTVAGDPSSPEHSPEHSSTTTGTADGETTALLGHSHSQSQSHSQHSLLESFDRQDEDTLI</sequence>
<proteinExistence type="predicted"/>
<feature type="domain" description="Protein UNC80 C-terminal" evidence="2">
    <location>
        <begin position="1"/>
        <end position="203"/>
    </location>
</feature>
<dbReference type="RefSeq" id="XP_052133076.1">
    <property type="nucleotide sequence ID" value="XM_052277116.1"/>
</dbReference>
<dbReference type="GO" id="GO:0030424">
    <property type="term" value="C:axon"/>
    <property type="evidence" value="ECO:0007669"/>
    <property type="project" value="TreeGrafter"/>
</dbReference>
<dbReference type="PANTHER" id="PTHR31781:SF1">
    <property type="entry name" value="PROTEIN UNC-80 HOMOLOG"/>
    <property type="match status" value="1"/>
</dbReference>
<feature type="region of interest" description="Disordered" evidence="1">
    <location>
        <begin position="558"/>
        <end position="652"/>
    </location>
</feature>
<feature type="compositionally biased region" description="Gly residues" evidence="1">
    <location>
        <begin position="566"/>
        <end position="578"/>
    </location>
</feature>
<dbReference type="OrthoDB" id="5584001at2759"/>
<keyword evidence="3" id="KW-1185">Reference proteome</keyword>
<dbReference type="KEGG" id="foc:127752269"/>
<dbReference type="AlphaFoldDB" id="A0A9C6XWD3"/>
<reference evidence="4" key="1">
    <citation type="submission" date="2025-08" db="UniProtKB">
        <authorList>
            <consortium name="RefSeq"/>
        </authorList>
    </citation>
    <scope>IDENTIFICATION</scope>
    <source>
        <tissue evidence="4">Whole organism</tissue>
    </source>
</reference>
<dbReference type="GeneID" id="127752269"/>
<name>A0A9C6XWD3_FRAOC</name>
<dbReference type="Proteomes" id="UP000504606">
    <property type="component" value="Unplaced"/>
</dbReference>
<dbReference type="GO" id="GO:0005261">
    <property type="term" value="F:monoatomic cation channel activity"/>
    <property type="evidence" value="ECO:0007669"/>
    <property type="project" value="TreeGrafter"/>
</dbReference>
<feature type="region of interest" description="Disordered" evidence="1">
    <location>
        <begin position="429"/>
        <end position="512"/>
    </location>
</feature>
<dbReference type="GO" id="GO:0055080">
    <property type="term" value="P:monoatomic cation homeostasis"/>
    <property type="evidence" value="ECO:0007669"/>
    <property type="project" value="TreeGrafter"/>
</dbReference>
<evidence type="ECO:0000313" key="4">
    <source>
        <dbReference type="RefSeq" id="XP_052133076.1"/>
    </source>
</evidence>
<feature type="compositionally biased region" description="Basic residues" evidence="1">
    <location>
        <begin position="299"/>
        <end position="318"/>
    </location>
</feature>
<dbReference type="Pfam" id="PF20262">
    <property type="entry name" value="UNC80_C"/>
    <property type="match status" value="1"/>
</dbReference>
<accession>A0A9C6XWD3</accession>
<feature type="region of interest" description="Disordered" evidence="1">
    <location>
        <begin position="251"/>
        <end position="349"/>
    </location>
</feature>
<dbReference type="InterPro" id="IPR046460">
    <property type="entry name" value="UNC80_C"/>
</dbReference>
<gene>
    <name evidence="4" type="primary">LOC127752269</name>
</gene>
<dbReference type="GO" id="GO:0034703">
    <property type="term" value="C:cation channel complex"/>
    <property type="evidence" value="ECO:0007669"/>
    <property type="project" value="TreeGrafter"/>
</dbReference>
<dbReference type="PANTHER" id="PTHR31781">
    <property type="entry name" value="UNC80"/>
    <property type="match status" value="1"/>
</dbReference>
<evidence type="ECO:0000259" key="2">
    <source>
        <dbReference type="Pfam" id="PF20262"/>
    </source>
</evidence>
<evidence type="ECO:0000256" key="1">
    <source>
        <dbReference type="SAM" id="MobiDB-lite"/>
    </source>
</evidence>
<evidence type="ECO:0000313" key="3">
    <source>
        <dbReference type="Proteomes" id="UP000504606"/>
    </source>
</evidence>
<organism evidence="3 4">
    <name type="scientific">Frankliniella occidentalis</name>
    <name type="common">Western flower thrips</name>
    <name type="synonym">Euthrips occidentalis</name>
    <dbReference type="NCBI Taxonomy" id="133901"/>
    <lineage>
        <taxon>Eukaryota</taxon>
        <taxon>Metazoa</taxon>
        <taxon>Ecdysozoa</taxon>
        <taxon>Arthropoda</taxon>
        <taxon>Hexapoda</taxon>
        <taxon>Insecta</taxon>
        <taxon>Pterygota</taxon>
        <taxon>Neoptera</taxon>
        <taxon>Paraneoptera</taxon>
        <taxon>Thysanoptera</taxon>
        <taxon>Terebrantia</taxon>
        <taxon>Thripoidea</taxon>
        <taxon>Thripidae</taxon>
        <taxon>Frankliniella</taxon>
    </lineage>
</organism>
<protein>
    <submittedName>
        <fullName evidence="4">Protein unc-80 homolog</fullName>
    </submittedName>
</protein>
<feature type="compositionally biased region" description="Low complexity" evidence="1">
    <location>
        <begin position="581"/>
        <end position="638"/>
    </location>
</feature>